<dbReference type="PANTHER" id="PTHR22639">
    <property type="entry name" value="GAG-RELATED PROTEIN"/>
    <property type="match status" value="1"/>
</dbReference>
<evidence type="ECO:0000259" key="3">
    <source>
        <dbReference type="PROSITE" id="PS50158"/>
    </source>
</evidence>
<dbReference type="RefSeq" id="XP_031750995.1">
    <property type="nucleotide sequence ID" value="XM_031895135.1"/>
</dbReference>
<dbReference type="GO" id="GO:0003690">
    <property type="term" value="F:double-stranded DNA binding"/>
    <property type="evidence" value="ECO:0007669"/>
    <property type="project" value="InterPro"/>
</dbReference>
<gene>
    <name evidence="5 6" type="primary">LOC116408363</name>
</gene>
<dbReference type="Pfam" id="PF23057">
    <property type="entry name" value="RBD_ZCCHC3_1st"/>
    <property type="match status" value="1"/>
</dbReference>
<dbReference type="Xenbase" id="XB-GENE-29094087">
    <property type="gene designation" value="LOC116408363"/>
</dbReference>
<organism evidence="4 5">
    <name type="scientific">Xenopus tropicalis</name>
    <name type="common">Western clawed frog</name>
    <name type="synonym">Silurana tropicalis</name>
    <dbReference type="NCBI Taxonomy" id="8364"/>
    <lineage>
        <taxon>Eukaryota</taxon>
        <taxon>Metazoa</taxon>
        <taxon>Chordata</taxon>
        <taxon>Craniata</taxon>
        <taxon>Vertebrata</taxon>
        <taxon>Euteleostomi</taxon>
        <taxon>Amphibia</taxon>
        <taxon>Batrachia</taxon>
        <taxon>Anura</taxon>
        <taxon>Pipoidea</taxon>
        <taxon>Pipidae</taxon>
        <taxon>Xenopodinae</taxon>
        <taxon>Xenopus</taxon>
        <taxon>Silurana</taxon>
    </lineage>
</organism>
<protein>
    <submittedName>
        <fullName evidence="5">Zinc finger CCHC domain-containing protein 3-like</fullName>
    </submittedName>
</protein>
<keyword evidence="1" id="KW-0479">Metal-binding</keyword>
<evidence type="ECO:0000313" key="5">
    <source>
        <dbReference type="RefSeq" id="XP_031750995.1"/>
    </source>
</evidence>
<dbReference type="GeneID" id="116408363"/>
<sequence>MAATEESIPVFIRVKNLVRILVADLLNAEKGLAYIIQVILEEFGRVSRREILAIQDYPRKGVNDVTFDGEGVYHSFLSILGENLADPRLSGFKIIPHFVEEEVFLIVKSYSPFVPLKEIETVIGRYCKKLVFVGKILNELGIWTSKYRFKAVFEKGTFPPARFQLDTVNIDCFFNGMLEFCRRCRQYGHVRDGCTLCQNCGKTGHEVMNCVLPKKCNFCLQEGHLYARCPQRKVKPDEVSADQGKLLVPVDLTPRSSSEEVLAVKDSQEGTTVKRKKEKKEKKEKKKLETTDVSSDMESSESVDVQSLSRGEGLFNFYKSKSDAEIQAALKDWLVEEEIKKIIEKCIKGKPEDSVRYAVLNHIRELT</sequence>
<dbReference type="SMART" id="SM00343">
    <property type="entry name" value="ZnF_C2HC"/>
    <property type="match status" value="3"/>
</dbReference>
<dbReference type="AlphaFoldDB" id="A0A8J1J1V3"/>
<accession>A0A8J1J1V3</accession>
<feature type="compositionally biased region" description="Low complexity" evidence="2">
    <location>
        <begin position="291"/>
        <end position="303"/>
    </location>
</feature>
<dbReference type="GO" id="GO:0003723">
    <property type="term" value="F:RNA binding"/>
    <property type="evidence" value="ECO:0007669"/>
    <property type="project" value="InterPro"/>
</dbReference>
<proteinExistence type="predicted"/>
<feature type="domain" description="CCHC-type" evidence="3">
    <location>
        <begin position="197"/>
        <end position="210"/>
    </location>
</feature>
<dbReference type="InterPro" id="IPR001878">
    <property type="entry name" value="Znf_CCHC"/>
</dbReference>
<dbReference type="Pfam" id="PF23058">
    <property type="entry name" value="RBD_ZCCHC3_2nd"/>
    <property type="match status" value="1"/>
</dbReference>
<feature type="compositionally biased region" description="Basic residues" evidence="2">
    <location>
        <begin position="273"/>
        <end position="285"/>
    </location>
</feature>
<dbReference type="InterPro" id="IPR057810">
    <property type="entry name" value="RBD_ZCCHC3_1st"/>
</dbReference>
<dbReference type="Proteomes" id="UP000008143">
    <property type="component" value="Chromosome 1"/>
</dbReference>
<dbReference type="OrthoDB" id="6784331at2759"/>
<evidence type="ECO:0000313" key="6">
    <source>
        <dbReference type="Xenbase" id="XB-GENE-29094087"/>
    </source>
</evidence>
<dbReference type="InterPro" id="IPR036875">
    <property type="entry name" value="Znf_CCHC_sf"/>
</dbReference>
<name>A0A8J1J1V3_XENTR</name>
<dbReference type="SUPFAM" id="SSF57756">
    <property type="entry name" value="Retrovirus zinc finger-like domains"/>
    <property type="match status" value="1"/>
</dbReference>
<dbReference type="InterPro" id="IPR042509">
    <property type="entry name" value="ZCCHC3"/>
</dbReference>
<reference evidence="5" key="1">
    <citation type="submission" date="2025-08" db="UniProtKB">
        <authorList>
            <consortium name="RefSeq"/>
        </authorList>
    </citation>
    <scope>IDENTIFICATION</scope>
    <source>
        <strain evidence="5">Nigerian</strain>
        <tissue evidence="5">Liver and blood</tissue>
    </source>
</reference>
<evidence type="ECO:0000256" key="1">
    <source>
        <dbReference type="PROSITE-ProRule" id="PRU00047"/>
    </source>
</evidence>
<dbReference type="GO" id="GO:0002218">
    <property type="term" value="P:activation of innate immune response"/>
    <property type="evidence" value="ECO:0007669"/>
    <property type="project" value="InterPro"/>
</dbReference>
<dbReference type="PROSITE" id="PS50158">
    <property type="entry name" value="ZF_CCHC"/>
    <property type="match status" value="1"/>
</dbReference>
<keyword evidence="4" id="KW-1185">Reference proteome</keyword>
<dbReference type="AGR" id="Xenbase:XB-GENE-29094087"/>
<dbReference type="KEGG" id="xtr:116408363"/>
<feature type="region of interest" description="Disordered" evidence="2">
    <location>
        <begin position="259"/>
        <end position="303"/>
    </location>
</feature>
<keyword evidence="1" id="KW-0863">Zinc-finger</keyword>
<keyword evidence="1" id="KW-0862">Zinc</keyword>
<dbReference type="GO" id="GO:0008270">
    <property type="term" value="F:zinc ion binding"/>
    <property type="evidence" value="ECO:0007669"/>
    <property type="project" value="UniProtKB-KW"/>
</dbReference>
<evidence type="ECO:0000256" key="2">
    <source>
        <dbReference type="SAM" id="MobiDB-lite"/>
    </source>
</evidence>
<dbReference type="InterPro" id="IPR057811">
    <property type="entry name" value="RBD_ZCCHC3_2nd"/>
</dbReference>
<evidence type="ECO:0000313" key="4">
    <source>
        <dbReference type="Proteomes" id="UP000008143"/>
    </source>
</evidence>
<dbReference type="Gene3D" id="4.10.60.10">
    <property type="entry name" value="Zinc finger, CCHC-type"/>
    <property type="match status" value="1"/>
</dbReference>
<dbReference type="PANTHER" id="PTHR22639:SF6">
    <property type="entry name" value="ZINC FINGER CCHC DOMAIN-CONTAINING PROTEIN 3-LIKE"/>
    <property type="match status" value="1"/>
</dbReference>